<evidence type="ECO:0000256" key="2">
    <source>
        <dbReference type="ARBA" id="ARBA00022946"/>
    </source>
</evidence>
<comment type="similarity">
    <text evidence="1">Belongs to the mTERF family.</text>
</comment>
<dbReference type="SMART" id="SM00733">
    <property type="entry name" value="Mterf"/>
    <property type="match status" value="5"/>
</dbReference>
<evidence type="ECO:0000313" key="3">
    <source>
        <dbReference type="EnsemblMetazoa" id="AATE019419-PA.1"/>
    </source>
</evidence>
<dbReference type="GO" id="GO:0005759">
    <property type="term" value="C:mitochondrial matrix"/>
    <property type="evidence" value="ECO:0007669"/>
    <property type="project" value="TreeGrafter"/>
</dbReference>
<dbReference type="InterPro" id="IPR003690">
    <property type="entry name" value="MTERF"/>
</dbReference>
<sequence>MLRFRVFYRAMCKTSSKESMTMQEAVRFFAPRLEADHSAVYRWLTKNPALLQLDQTETDRKLSYLKYVYFTTEEIIEQPKILLNHLVTLENRTTILRECGLVESLNLNTLMNYIKLIRKNVDLLKRHHLIPKDLNMYEQLQRQFECTVEPKVRWDDQTLLQDLRISFFNAFLAQRLDMAEADLAKLWKSYSKLKHKSFGHTQRVIDILQYDYQFSRDKLIANLYLLHSDPENLLRFPQEVPTIGGVPLREVASKHPKIMMVNYESVVRVMKILQDLNIPEGELLKCMTVLTLSPQTVAFRLERLKNVKEFEVLTKHPRVLKLIQYQTKATIRLEYLQQLKVRCASLDVLSSHSQNFERYVREGCDRTKGRDTAHFLKYLFGDRGDQALQKIRRHPNWFHVPIAQMQDTFEALLKLKYTREDILDNVHILLYPLSRIEEKLCALINDVRVQEELGVEIYRASKMQLLALALYLIELDFHFTGDGVWPEQQIQQSDSGSSITIELPSSLSTEYKFGKKPSTTPEAGGGS</sequence>
<dbReference type="PANTHER" id="PTHR15437:SF7">
    <property type="entry name" value="TRANSCRIPTION TERMINATION FACTOR 5, MITOCHONDRIAL"/>
    <property type="match status" value="1"/>
</dbReference>
<reference evidence="3" key="1">
    <citation type="submission" date="2022-08" db="UniProtKB">
        <authorList>
            <consortium name="EnsemblMetazoa"/>
        </authorList>
    </citation>
    <scope>IDENTIFICATION</scope>
    <source>
        <strain evidence="3">EBRO</strain>
    </source>
</reference>
<name>A0A182JJV1_ANOAO</name>
<dbReference type="EnsemblMetazoa" id="AATE019419-RA">
    <property type="protein sequence ID" value="AATE019419-PA.1"/>
    <property type="gene ID" value="AATE019419"/>
</dbReference>
<protein>
    <submittedName>
        <fullName evidence="3">Uncharacterized protein</fullName>
    </submittedName>
</protein>
<evidence type="ECO:0000256" key="1">
    <source>
        <dbReference type="ARBA" id="ARBA00007692"/>
    </source>
</evidence>
<dbReference type="GO" id="GO:0006393">
    <property type="term" value="P:termination of mitochondrial transcription"/>
    <property type="evidence" value="ECO:0007669"/>
    <property type="project" value="TreeGrafter"/>
</dbReference>
<dbReference type="GO" id="GO:0003676">
    <property type="term" value="F:nucleic acid binding"/>
    <property type="evidence" value="ECO:0007669"/>
    <property type="project" value="InterPro"/>
</dbReference>
<dbReference type="AlphaFoldDB" id="A0A182JJV1"/>
<dbReference type="VEuPathDB" id="VectorBase:AATE019419"/>
<dbReference type="Gene3D" id="1.25.70.10">
    <property type="entry name" value="Transcription termination factor 3, mitochondrial"/>
    <property type="match status" value="2"/>
</dbReference>
<accession>A0A182JJV1</accession>
<keyword evidence="2" id="KW-0809">Transit peptide</keyword>
<dbReference type="InterPro" id="IPR038538">
    <property type="entry name" value="MTERF_sf"/>
</dbReference>
<dbReference type="PANTHER" id="PTHR15437">
    <property type="entry name" value="TRANSCRIPTION TERMINATION FACTOR, MITOCHONDRIAL"/>
    <property type="match status" value="1"/>
</dbReference>
<organism evidence="3">
    <name type="scientific">Anopheles atroparvus</name>
    <name type="common">European mosquito</name>
    <dbReference type="NCBI Taxonomy" id="41427"/>
    <lineage>
        <taxon>Eukaryota</taxon>
        <taxon>Metazoa</taxon>
        <taxon>Ecdysozoa</taxon>
        <taxon>Arthropoda</taxon>
        <taxon>Hexapoda</taxon>
        <taxon>Insecta</taxon>
        <taxon>Pterygota</taxon>
        <taxon>Neoptera</taxon>
        <taxon>Endopterygota</taxon>
        <taxon>Diptera</taxon>
        <taxon>Nematocera</taxon>
        <taxon>Culicoidea</taxon>
        <taxon>Culicidae</taxon>
        <taxon>Anophelinae</taxon>
        <taxon>Anopheles</taxon>
    </lineage>
</organism>
<proteinExistence type="inferred from homology"/>
<dbReference type="STRING" id="41427.A0A182JJV1"/>